<feature type="domain" description="Spore protein YkvP N-terminal" evidence="1">
    <location>
        <begin position="3"/>
        <end position="108"/>
    </location>
</feature>
<dbReference type="InterPro" id="IPR024542">
    <property type="entry name" value="YkvP_N"/>
</dbReference>
<dbReference type="EMBL" id="JAGGLB010000002">
    <property type="protein sequence ID" value="MBP1989184.1"/>
    <property type="molecule type" value="Genomic_DNA"/>
</dbReference>
<accession>A0ABS4INN5</accession>
<dbReference type="Proteomes" id="UP001519287">
    <property type="component" value="Unassembled WGS sequence"/>
</dbReference>
<organism evidence="3 4">
    <name type="scientific">Paenibacillus eucommiae</name>
    <dbReference type="NCBI Taxonomy" id="1355755"/>
    <lineage>
        <taxon>Bacteria</taxon>
        <taxon>Bacillati</taxon>
        <taxon>Bacillota</taxon>
        <taxon>Bacilli</taxon>
        <taxon>Bacillales</taxon>
        <taxon>Paenibacillaceae</taxon>
        <taxon>Paenibacillus</taxon>
    </lineage>
</organism>
<keyword evidence="4" id="KW-1185">Reference proteome</keyword>
<name>A0ABS4INN5_9BACL</name>
<reference evidence="3 4" key="1">
    <citation type="submission" date="2021-03" db="EMBL/GenBank/DDBJ databases">
        <title>Genomic Encyclopedia of Type Strains, Phase IV (KMG-IV): sequencing the most valuable type-strain genomes for metagenomic binning, comparative biology and taxonomic classification.</title>
        <authorList>
            <person name="Goeker M."/>
        </authorList>
    </citation>
    <scope>NUCLEOTIDE SEQUENCE [LARGE SCALE GENOMIC DNA]</scope>
    <source>
        <strain evidence="3 4">DSM 26048</strain>
    </source>
</reference>
<dbReference type="Pfam" id="PF12996">
    <property type="entry name" value="DUF3880"/>
    <property type="match status" value="1"/>
</dbReference>
<proteinExistence type="predicted"/>
<dbReference type="RefSeq" id="WP_209970017.1">
    <property type="nucleotide sequence ID" value="NZ_JAGGLB010000002.1"/>
</dbReference>
<gene>
    <name evidence="3" type="ORF">J2Z66_000779</name>
</gene>
<comment type="caution">
    <text evidence="3">The sequence shown here is derived from an EMBL/GenBank/DDBJ whole genome shotgun (WGS) entry which is preliminary data.</text>
</comment>
<evidence type="ECO:0000259" key="2">
    <source>
        <dbReference type="Pfam" id="PF13524"/>
    </source>
</evidence>
<evidence type="ECO:0000313" key="4">
    <source>
        <dbReference type="Proteomes" id="UP001519287"/>
    </source>
</evidence>
<protein>
    <submittedName>
        <fullName evidence="3">Spore maturation protein CgeB</fullName>
    </submittedName>
</protein>
<dbReference type="SUPFAM" id="SSF53756">
    <property type="entry name" value="UDP-Glycosyltransferase/glycogen phosphorylase"/>
    <property type="match status" value="1"/>
</dbReference>
<sequence>MRILFLERGKLWSYGLPDGFRELGHMVRMSGPVTSSNVAKHLNVFKPDLLISVGWGPDHTRPKQQLVRKLATQYKIPLVYWSTEDPNFTQAFTIPLLQTMNPDFVFTISSKTAARFRKMGYRSAHLDFAYHRNVHQSTKPIAKYRSDIAVVANAYPDVLRKYPLLFRRKALEILIRPLLKHGLRIDFYGRDWHRMAPFLGAAIPKKWLHGPIAYKDAHKVYSSAKIILGLQNYKDMVTQRTYEVLGSRGFMLTCDTPAIHRLLKPGREIAVSSTPQQTVLKVRYYLENQQAREEIQKQGRKAIDPHHYKNRAQTMLSTLHKQGLFIKAKGGRL</sequence>
<evidence type="ECO:0000313" key="3">
    <source>
        <dbReference type="EMBL" id="MBP1989184.1"/>
    </source>
</evidence>
<feature type="domain" description="Spore protein YkvP/CgeB glycosyl transferase-like" evidence="2">
    <location>
        <begin position="169"/>
        <end position="316"/>
    </location>
</feature>
<dbReference type="Pfam" id="PF13524">
    <property type="entry name" value="Glyco_trans_1_2"/>
    <property type="match status" value="1"/>
</dbReference>
<evidence type="ECO:0000259" key="1">
    <source>
        <dbReference type="Pfam" id="PF12996"/>
    </source>
</evidence>
<dbReference type="InterPro" id="IPR055259">
    <property type="entry name" value="YkvP/CgeB_Glyco_trans-like"/>
</dbReference>